<dbReference type="CDD" id="cd17541">
    <property type="entry name" value="REC_CheB-like"/>
    <property type="match status" value="1"/>
</dbReference>
<dbReference type="Pfam" id="PF00211">
    <property type="entry name" value="Guanylate_cyc"/>
    <property type="match status" value="1"/>
</dbReference>
<dbReference type="InterPro" id="IPR011006">
    <property type="entry name" value="CheY-like_superfamily"/>
</dbReference>
<dbReference type="AlphaFoldDB" id="A0A2W7J5G7"/>
<dbReference type="SMART" id="SM00448">
    <property type="entry name" value="REC"/>
    <property type="match status" value="1"/>
</dbReference>
<dbReference type="GO" id="GO:0004016">
    <property type="term" value="F:adenylate cyclase activity"/>
    <property type="evidence" value="ECO:0007669"/>
    <property type="project" value="UniProtKB-ARBA"/>
</dbReference>
<name>A0A2W7J5G7_9PROT</name>
<accession>A0A2W7J5G7</accession>
<dbReference type="PANTHER" id="PTHR43081">
    <property type="entry name" value="ADENYLATE CYCLASE, TERMINAL-DIFFERENTIATION SPECIFIC-RELATED"/>
    <property type="match status" value="1"/>
</dbReference>
<dbReference type="Gene3D" id="3.30.450.20">
    <property type="entry name" value="PAS domain"/>
    <property type="match status" value="1"/>
</dbReference>
<feature type="modified residue" description="4-aspartylphosphate" evidence="1">
    <location>
        <position position="58"/>
    </location>
</feature>
<protein>
    <submittedName>
        <fullName evidence="4">PAS domain-containing protein</fullName>
    </submittedName>
</protein>
<dbReference type="InterPro" id="IPR035965">
    <property type="entry name" value="PAS-like_dom_sf"/>
</dbReference>
<evidence type="ECO:0000259" key="3">
    <source>
        <dbReference type="PROSITE" id="PS50125"/>
    </source>
</evidence>
<dbReference type="OrthoDB" id="9762462at2"/>
<dbReference type="RefSeq" id="WP_111397595.1">
    <property type="nucleotide sequence ID" value="NZ_QKYU01000007.1"/>
</dbReference>
<dbReference type="CDD" id="cd00130">
    <property type="entry name" value="PAS"/>
    <property type="match status" value="1"/>
</dbReference>
<dbReference type="SMART" id="SM00044">
    <property type="entry name" value="CYCc"/>
    <property type="match status" value="1"/>
</dbReference>
<feature type="domain" description="Response regulatory" evidence="2">
    <location>
        <begin position="7"/>
        <end position="124"/>
    </location>
</feature>
<keyword evidence="5" id="KW-1185">Reference proteome</keyword>
<dbReference type="CDD" id="cd07302">
    <property type="entry name" value="CHD"/>
    <property type="match status" value="1"/>
</dbReference>
<dbReference type="InterPro" id="IPR050697">
    <property type="entry name" value="Adenylyl/Guanylyl_Cyclase_3/4"/>
</dbReference>
<dbReference type="GO" id="GO:0009190">
    <property type="term" value="P:cyclic nucleotide biosynthetic process"/>
    <property type="evidence" value="ECO:0007669"/>
    <property type="project" value="InterPro"/>
</dbReference>
<proteinExistence type="predicted"/>
<gene>
    <name evidence="4" type="ORF">C8P66_10727</name>
</gene>
<dbReference type="Pfam" id="PF08448">
    <property type="entry name" value="PAS_4"/>
    <property type="match status" value="1"/>
</dbReference>
<evidence type="ECO:0000313" key="5">
    <source>
        <dbReference type="Proteomes" id="UP000249688"/>
    </source>
</evidence>
<dbReference type="Pfam" id="PF00072">
    <property type="entry name" value="Response_reg"/>
    <property type="match status" value="1"/>
</dbReference>
<keyword evidence="1" id="KW-0597">Phosphoprotein</keyword>
<dbReference type="EMBL" id="QKYU01000007">
    <property type="protein sequence ID" value="PZW46990.1"/>
    <property type="molecule type" value="Genomic_DNA"/>
</dbReference>
<dbReference type="GO" id="GO:0000160">
    <property type="term" value="P:phosphorelay signal transduction system"/>
    <property type="evidence" value="ECO:0007669"/>
    <property type="project" value="InterPro"/>
</dbReference>
<dbReference type="SUPFAM" id="SSF52172">
    <property type="entry name" value="CheY-like"/>
    <property type="match status" value="1"/>
</dbReference>
<dbReference type="InterPro" id="IPR001054">
    <property type="entry name" value="A/G_cyclase"/>
</dbReference>
<comment type="caution">
    <text evidence="4">The sequence shown here is derived from an EMBL/GenBank/DDBJ whole genome shotgun (WGS) entry which is preliminary data.</text>
</comment>
<reference evidence="4 5" key="1">
    <citation type="submission" date="2018-06" db="EMBL/GenBank/DDBJ databases">
        <title>Genomic Encyclopedia of Archaeal and Bacterial Type Strains, Phase II (KMG-II): from individual species to whole genera.</title>
        <authorList>
            <person name="Goeker M."/>
        </authorList>
    </citation>
    <scope>NUCLEOTIDE SEQUENCE [LARGE SCALE GENOMIC DNA]</scope>
    <source>
        <strain evidence="4 5">DSM 24525</strain>
    </source>
</reference>
<dbReference type="Gene3D" id="3.30.70.1230">
    <property type="entry name" value="Nucleotide cyclase"/>
    <property type="match status" value="1"/>
</dbReference>
<organism evidence="4 5">
    <name type="scientific">Humitalea rosea</name>
    <dbReference type="NCBI Taxonomy" id="990373"/>
    <lineage>
        <taxon>Bacteria</taxon>
        <taxon>Pseudomonadati</taxon>
        <taxon>Pseudomonadota</taxon>
        <taxon>Alphaproteobacteria</taxon>
        <taxon>Acetobacterales</taxon>
        <taxon>Roseomonadaceae</taxon>
        <taxon>Humitalea</taxon>
    </lineage>
</organism>
<dbReference type="SUPFAM" id="SSF55073">
    <property type="entry name" value="Nucleotide cyclase"/>
    <property type="match status" value="1"/>
</dbReference>
<evidence type="ECO:0000259" key="2">
    <source>
        <dbReference type="PROSITE" id="PS50110"/>
    </source>
</evidence>
<dbReference type="Gene3D" id="3.40.50.2300">
    <property type="match status" value="1"/>
</dbReference>
<dbReference type="InterPro" id="IPR029787">
    <property type="entry name" value="Nucleotide_cyclase"/>
</dbReference>
<dbReference type="InterPro" id="IPR000014">
    <property type="entry name" value="PAS"/>
</dbReference>
<sequence length="562" mass="59410">MSETKRRVLVVDDSFIMRKLIRQIIESDPDLEIADVAENGRIALQMVRQTKPDLVLLDIEMPEMSGLEALRRLGLRSACKVVILSSLGGEGTAETAEALRLGAAAVLMKPSGSVSLDVQEREGARILSTVRSVLGMAPPRALAAATEAPAEAPVLAPPPAAAPFHDAVMAALATGVLGFDATRRLISANAAALRLLGQEAAPVGMTLETLFDDYNEDLGVQLRDVLASGAPLVIGSTEYSLPDGGWQPLRLTALPMPQPDGGRGLLVLLDDMTRERDIKRLLTNTLSADVATKLLEDGLPSLGGSLARASILFADVRSFTNLSEALGADGIVQLLNEYFSFMEDVIRAEGGVIDKYIGDAIMALFGVPVRLGGDADRAVRGGLGMLGALDVLNEDRQGRGMAPIRIGIGIGTGEVVAGNIGSPSRMNYTVIGDAVNLAARIESLTKNYGAELMICGATLRALETPVATRLLDRVRVKGQSAPVELHEVLRPGRVADPAWLAAYASGFAEYAAGRWSEATGHFAEALAQNPEDAAARMISARCQTLNASPPADWAGVWTNLEK</sequence>
<dbReference type="InterPro" id="IPR013656">
    <property type="entry name" value="PAS_4"/>
</dbReference>
<evidence type="ECO:0000256" key="1">
    <source>
        <dbReference type="PROSITE-ProRule" id="PRU00169"/>
    </source>
</evidence>
<feature type="domain" description="Guanylate cyclase" evidence="3">
    <location>
        <begin position="310"/>
        <end position="442"/>
    </location>
</feature>
<dbReference type="PROSITE" id="PS50125">
    <property type="entry name" value="GUANYLATE_CYCLASE_2"/>
    <property type="match status" value="1"/>
</dbReference>
<dbReference type="Proteomes" id="UP000249688">
    <property type="component" value="Unassembled WGS sequence"/>
</dbReference>
<dbReference type="PANTHER" id="PTHR43081:SF1">
    <property type="entry name" value="ADENYLATE CYCLASE, TERMINAL-DIFFERENTIATION SPECIFIC"/>
    <property type="match status" value="1"/>
</dbReference>
<evidence type="ECO:0000313" key="4">
    <source>
        <dbReference type="EMBL" id="PZW46990.1"/>
    </source>
</evidence>
<dbReference type="PROSITE" id="PS50110">
    <property type="entry name" value="RESPONSE_REGULATORY"/>
    <property type="match status" value="1"/>
</dbReference>
<dbReference type="SUPFAM" id="SSF55785">
    <property type="entry name" value="PYP-like sensor domain (PAS domain)"/>
    <property type="match status" value="1"/>
</dbReference>
<dbReference type="InterPro" id="IPR001789">
    <property type="entry name" value="Sig_transdc_resp-reg_receiver"/>
</dbReference>